<organism evidence="1">
    <name type="scientific">marine sediment metagenome</name>
    <dbReference type="NCBI Taxonomy" id="412755"/>
    <lineage>
        <taxon>unclassified sequences</taxon>
        <taxon>metagenomes</taxon>
        <taxon>ecological metagenomes</taxon>
    </lineage>
</organism>
<protein>
    <recommendedName>
        <fullName evidence="2">Ribbon-helix-helix protein CopG domain-containing protein</fullName>
    </recommendedName>
</protein>
<comment type="caution">
    <text evidence="1">The sequence shown here is derived from an EMBL/GenBank/DDBJ whole genome shotgun (WGS) entry which is preliminary data.</text>
</comment>
<gene>
    <name evidence="1" type="ORF">LCGC14_1594860</name>
</gene>
<dbReference type="EMBL" id="LAZR01012715">
    <property type="protein sequence ID" value="KKM25457.1"/>
    <property type="molecule type" value="Genomic_DNA"/>
</dbReference>
<evidence type="ECO:0008006" key="2">
    <source>
        <dbReference type="Google" id="ProtNLM"/>
    </source>
</evidence>
<sequence>MSLQITLSLTSEHFERLNKLKTKSKINKSMLFRMFVDYFDKQPTEFKKLCEGDYGFK</sequence>
<name>A0A0F9IDA5_9ZZZZ</name>
<proteinExistence type="predicted"/>
<evidence type="ECO:0000313" key="1">
    <source>
        <dbReference type="EMBL" id="KKM25457.1"/>
    </source>
</evidence>
<accession>A0A0F9IDA5</accession>
<reference evidence="1" key="1">
    <citation type="journal article" date="2015" name="Nature">
        <title>Complex archaea that bridge the gap between prokaryotes and eukaryotes.</title>
        <authorList>
            <person name="Spang A."/>
            <person name="Saw J.H."/>
            <person name="Jorgensen S.L."/>
            <person name="Zaremba-Niedzwiedzka K."/>
            <person name="Martijn J."/>
            <person name="Lind A.E."/>
            <person name="van Eijk R."/>
            <person name="Schleper C."/>
            <person name="Guy L."/>
            <person name="Ettema T.J."/>
        </authorList>
    </citation>
    <scope>NUCLEOTIDE SEQUENCE</scope>
</reference>
<dbReference type="AlphaFoldDB" id="A0A0F9IDA5"/>